<evidence type="ECO:0000256" key="5">
    <source>
        <dbReference type="SAM" id="MobiDB-lite"/>
    </source>
</evidence>
<sequence>MHLFHAGRREPPPIGAHSDDADLLTAVAARRVEALRLLHQRHAPWLRARLSRRCADADLVDDAIQDTFVAIWRDAHRYRAARGEAAAWIWTIAVRRLISALRGRGSPPPTAALDDVLPDGPHATGPAGSSARLITESAEDAVLVGVEHGDLGAALAALSPDLRAAIEATVLDGLTTREAAHLLGIPEGTVKTRVMRAKARLRGHLT</sequence>
<reference evidence="8 9" key="1">
    <citation type="submission" date="2021-01" db="EMBL/GenBank/DDBJ databases">
        <title>Whole genome shotgun sequence of Planotetraspora phitsanulokensis NBRC 104273.</title>
        <authorList>
            <person name="Komaki H."/>
            <person name="Tamura T."/>
        </authorList>
    </citation>
    <scope>NUCLEOTIDE SEQUENCE [LARGE SCALE GENOMIC DNA]</scope>
    <source>
        <strain evidence="8 9">NBRC 104273</strain>
    </source>
</reference>
<evidence type="ECO:0000256" key="4">
    <source>
        <dbReference type="ARBA" id="ARBA00023163"/>
    </source>
</evidence>
<dbReference type="PANTHER" id="PTHR43133">
    <property type="entry name" value="RNA POLYMERASE ECF-TYPE SIGMA FACTO"/>
    <property type="match status" value="1"/>
</dbReference>
<dbReference type="InterPro" id="IPR014284">
    <property type="entry name" value="RNA_pol_sigma-70_dom"/>
</dbReference>
<gene>
    <name evidence="8" type="ORF">Pph01_13330</name>
</gene>
<dbReference type="SUPFAM" id="SSF88946">
    <property type="entry name" value="Sigma2 domain of RNA polymerase sigma factors"/>
    <property type="match status" value="1"/>
</dbReference>
<evidence type="ECO:0000313" key="9">
    <source>
        <dbReference type="Proteomes" id="UP000622547"/>
    </source>
</evidence>
<keyword evidence="2" id="KW-0805">Transcription regulation</keyword>
<evidence type="ECO:0000313" key="8">
    <source>
        <dbReference type="EMBL" id="GII36330.1"/>
    </source>
</evidence>
<organism evidence="8 9">
    <name type="scientific">Planotetraspora phitsanulokensis</name>
    <dbReference type="NCBI Taxonomy" id="575192"/>
    <lineage>
        <taxon>Bacteria</taxon>
        <taxon>Bacillati</taxon>
        <taxon>Actinomycetota</taxon>
        <taxon>Actinomycetes</taxon>
        <taxon>Streptosporangiales</taxon>
        <taxon>Streptosporangiaceae</taxon>
        <taxon>Planotetraspora</taxon>
    </lineage>
</organism>
<dbReference type="InterPro" id="IPR013324">
    <property type="entry name" value="RNA_pol_sigma_r3/r4-like"/>
</dbReference>
<dbReference type="GO" id="GO:0003677">
    <property type="term" value="F:DNA binding"/>
    <property type="evidence" value="ECO:0007669"/>
    <property type="project" value="InterPro"/>
</dbReference>
<keyword evidence="3" id="KW-0731">Sigma factor</keyword>
<dbReference type="SUPFAM" id="SSF88659">
    <property type="entry name" value="Sigma3 and sigma4 domains of RNA polymerase sigma factors"/>
    <property type="match status" value="1"/>
</dbReference>
<dbReference type="InterPro" id="IPR039425">
    <property type="entry name" value="RNA_pol_sigma-70-like"/>
</dbReference>
<dbReference type="PANTHER" id="PTHR43133:SF46">
    <property type="entry name" value="RNA POLYMERASE SIGMA-70 FACTOR ECF SUBFAMILY"/>
    <property type="match status" value="1"/>
</dbReference>
<comment type="caution">
    <text evidence="8">The sequence shown here is derived from an EMBL/GenBank/DDBJ whole genome shotgun (WGS) entry which is preliminary data.</text>
</comment>
<proteinExistence type="inferred from homology"/>
<dbReference type="Proteomes" id="UP000622547">
    <property type="component" value="Unassembled WGS sequence"/>
</dbReference>
<comment type="similarity">
    <text evidence="1">Belongs to the sigma-70 factor family. ECF subfamily.</text>
</comment>
<feature type="region of interest" description="Disordered" evidence="5">
    <location>
        <begin position="109"/>
        <end position="128"/>
    </location>
</feature>
<dbReference type="Pfam" id="PF08281">
    <property type="entry name" value="Sigma70_r4_2"/>
    <property type="match status" value="1"/>
</dbReference>
<name>A0A8J3UC36_9ACTN</name>
<evidence type="ECO:0000256" key="3">
    <source>
        <dbReference type="ARBA" id="ARBA00023082"/>
    </source>
</evidence>
<dbReference type="EMBL" id="BOOP01000004">
    <property type="protein sequence ID" value="GII36330.1"/>
    <property type="molecule type" value="Genomic_DNA"/>
</dbReference>
<dbReference type="Gene3D" id="1.10.10.10">
    <property type="entry name" value="Winged helix-like DNA-binding domain superfamily/Winged helix DNA-binding domain"/>
    <property type="match status" value="1"/>
</dbReference>
<dbReference type="InterPro" id="IPR013249">
    <property type="entry name" value="RNA_pol_sigma70_r4_t2"/>
</dbReference>
<dbReference type="InterPro" id="IPR007627">
    <property type="entry name" value="RNA_pol_sigma70_r2"/>
</dbReference>
<dbReference type="AlphaFoldDB" id="A0A8J3UC36"/>
<dbReference type="RefSeq" id="WP_239116482.1">
    <property type="nucleotide sequence ID" value="NZ_BAABHI010000012.1"/>
</dbReference>
<dbReference type="NCBIfam" id="TIGR02937">
    <property type="entry name" value="sigma70-ECF"/>
    <property type="match status" value="1"/>
</dbReference>
<protein>
    <submittedName>
        <fullName evidence="8">RNA polymerase sigma24 factor</fullName>
    </submittedName>
</protein>
<evidence type="ECO:0000259" key="6">
    <source>
        <dbReference type="Pfam" id="PF04542"/>
    </source>
</evidence>
<feature type="domain" description="RNA polymerase sigma factor 70 region 4 type 2" evidence="7">
    <location>
        <begin position="150"/>
        <end position="201"/>
    </location>
</feature>
<accession>A0A8J3UC36</accession>
<evidence type="ECO:0000256" key="2">
    <source>
        <dbReference type="ARBA" id="ARBA00023015"/>
    </source>
</evidence>
<keyword evidence="9" id="KW-1185">Reference proteome</keyword>
<dbReference type="GO" id="GO:0006352">
    <property type="term" value="P:DNA-templated transcription initiation"/>
    <property type="evidence" value="ECO:0007669"/>
    <property type="project" value="InterPro"/>
</dbReference>
<dbReference type="GO" id="GO:0016987">
    <property type="term" value="F:sigma factor activity"/>
    <property type="evidence" value="ECO:0007669"/>
    <property type="project" value="UniProtKB-KW"/>
</dbReference>
<keyword evidence="4" id="KW-0804">Transcription</keyword>
<dbReference type="Gene3D" id="1.10.1740.10">
    <property type="match status" value="1"/>
</dbReference>
<dbReference type="Pfam" id="PF04542">
    <property type="entry name" value="Sigma70_r2"/>
    <property type="match status" value="1"/>
</dbReference>
<dbReference type="InterPro" id="IPR013325">
    <property type="entry name" value="RNA_pol_sigma_r2"/>
</dbReference>
<dbReference type="InterPro" id="IPR036388">
    <property type="entry name" value="WH-like_DNA-bd_sf"/>
</dbReference>
<feature type="domain" description="RNA polymerase sigma-70 region 2" evidence="6">
    <location>
        <begin position="38"/>
        <end position="105"/>
    </location>
</feature>
<dbReference type="CDD" id="cd06171">
    <property type="entry name" value="Sigma70_r4"/>
    <property type="match status" value="1"/>
</dbReference>
<evidence type="ECO:0000256" key="1">
    <source>
        <dbReference type="ARBA" id="ARBA00010641"/>
    </source>
</evidence>
<evidence type="ECO:0000259" key="7">
    <source>
        <dbReference type="Pfam" id="PF08281"/>
    </source>
</evidence>